<protein>
    <submittedName>
        <fullName evidence="2">Uncharacterized protein</fullName>
    </submittedName>
</protein>
<feature type="region of interest" description="Disordered" evidence="1">
    <location>
        <begin position="1"/>
        <end position="31"/>
    </location>
</feature>
<name>A0AAE1KEE0_PETCI</name>
<organism evidence="2 3">
    <name type="scientific">Petrolisthes cinctipes</name>
    <name type="common">Flat porcelain crab</name>
    <dbReference type="NCBI Taxonomy" id="88211"/>
    <lineage>
        <taxon>Eukaryota</taxon>
        <taxon>Metazoa</taxon>
        <taxon>Ecdysozoa</taxon>
        <taxon>Arthropoda</taxon>
        <taxon>Crustacea</taxon>
        <taxon>Multicrustacea</taxon>
        <taxon>Malacostraca</taxon>
        <taxon>Eumalacostraca</taxon>
        <taxon>Eucarida</taxon>
        <taxon>Decapoda</taxon>
        <taxon>Pleocyemata</taxon>
        <taxon>Anomura</taxon>
        <taxon>Galatheoidea</taxon>
        <taxon>Porcellanidae</taxon>
        <taxon>Petrolisthes</taxon>
    </lineage>
</organism>
<sequence>MLSNGFYSLSRGENQNKTLVNQKNRKDQHHRPLSLAENFTRIWSSPTKFACKPRQFHPFCQLKMTRKGVTCSRNDNYCAPSKDHLMVQKRLLTTMHPFMDDNISGI</sequence>
<dbReference type="EMBL" id="JAWQEG010002593">
    <property type="protein sequence ID" value="KAK3870907.1"/>
    <property type="molecule type" value="Genomic_DNA"/>
</dbReference>
<gene>
    <name evidence="2" type="ORF">Pcinc_023933</name>
</gene>
<evidence type="ECO:0000313" key="3">
    <source>
        <dbReference type="Proteomes" id="UP001286313"/>
    </source>
</evidence>
<proteinExistence type="predicted"/>
<evidence type="ECO:0000256" key="1">
    <source>
        <dbReference type="SAM" id="MobiDB-lite"/>
    </source>
</evidence>
<dbReference type="AlphaFoldDB" id="A0AAE1KEE0"/>
<feature type="compositionally biased region" description="Polar residues" evidence="1">
    <location>
        <begin position="1"/>
        <end position="22"/>
    </location>
</feature>
<reference evidence="2" key="1">
    <citation type="submission" date="2023-10" db="EMBL/GenBank/DDBJ databases">
        <title>Genome assemblies of two species of porcelain crab, Petrolisthes cinctipes and Petrolisthes manimaculis (Anomura: Porcellanidae).</title>
        <authorList>
            <person name="Angst P."/>
        </authorList>
    </citation>
    <scope>NUCLEOTIDE SEQUENCE</scope>
    <source>
        <strain evidence="2">PB745_01</strain>
        <tissue evidence="2">Gill</tissue>
    </source>
</reference>
<accession>A0AAE1KEE0</accession>
<keyword evidence="3" id="KW-1185">Reference proteome</keyword>
<evidence type="ECO:0000313" key="2">
    <source>
        <dbReference type="EMBL" id="KAK3870907.1"/>
    </source>
</evidence>
<comment type="caution">
    <text evidence="2">The sequence shown here is derived from an EMBL/GenBank/DDBJ whole genome shotgun (WGS) entry which is preliminary data.</text>
</comment>
<dbReference type="Proteomes" id="UP001286313">
    <property type="component" value="Unassembled WGS sequence"/>
</dbReference>